<evidence type="ECO:0000313" key="3">
    <source>
        <dbReference type="Proteomes" id="UP000606194"/>
    </source>
</evidence>
<name>A0A918L2K8_9ACTN</name>
<evidence type="ECO:0000256" key="1">
    <source>
        <dbReference type="SAM" id="MobiDB-lite"/>
    </source>
</evidence>
<gene>
    <name evidence="2" type="ORF">GCM10010269_23220</name>
</gene>
<proteinExistence type="predicted"/>
<comment type="caution">
    <text evidence="2">The sequence shown here is derived from an EMBL/GenBank/DDBJ whole genome shotgun (WGS) entry which is preliminary data.</text>
</comment>
<dbReference type="Proteomes" id="UP000606194">
    <property type="component" value="Unassembled WGS sequence"/>
</dbReference>
<sequence length="68" mass="6742">MLHVSGGGDGREADAAAADALRGSPEAPEEHPVRAMRAAANTAPYRAAGLALDWIMMVGPVGSAGQGG</sequence>
<organism evidence="2 3">
    <name type="scientific">Streptomyces humidus</name>
    <dbReference type="NCBI Taxonomy" id="52259"/>
    <lineage>
        <taxon>Bacteria</taxon>
        <taxon>Bacillati</taxon>
        <taxon>Actinomycetota</taxon>
        <taxon>Actinomycetes</taxon>
        <taxon>Kitasatosporales</taxon>
        <taxon>Streptomycetaceae</taxon>
        <taxon>Streptomyces</taxon>
    </lineage>
</organism>
<reference evidence="2" key="2">
    <citation type="submission" date="2020-09" db="EMBL/GenBank/DDBJ databases">
        <authorList>
            <person name="Sun Q."/>
            <person name="Ohkuma M."/>
        </authorList>
    </citation>
    <scope>NUCLEOTIDE SEQUENCE</scope>
    <source>
        <strain evidence="2">JCM 4386</strain>
    </source>
</reference>
<protein>
    <submittedName>
        <fullName evidence="2">Uncharacterized protein</fullName>
    </submittedName>
</protein>
<keyword evidence="3" id="KW-1185">Reference proteome</keyword>
<evidence type="ECO:0000313" key="2">
    <source>
        <dbReference type="EMBL" id="GGR83431.1"/>
    </source>
</evidence>
<dbReference type="AlphaFoldDB" id="A0A918L2K8"/>
<dbReference type="EMBL" id="BMTL01000008">
    <property type="protein sequence ID" value="GGR83431.1"/>
    <property type="molecule type" value="Genomic_DNA"/>
</dbReference>
<feature type="region of interest" description="Disordered" evidence="1">
    <location>
        <begin position="1"/>
        <end position="35"/>
    </location>
</feature>
<reference evidence="2" key="1">
    <citation type="journal article" date="2014" name="Int. J. Syst. Evol. Microbiol.">
        <title>Complete genome sequence of Corynebacterium casei LMG S-19264T (=DSM 44701T), isolated from a smear-ripened cheese.</title>
        <authorList>
            <consortium name="US DOE Joint Genome Institute (JGI-PGF)"/>
            <person name="Walter F."/>
            <person name="Albersmeier A."/>
            <person name="Kalinowski J."/>
            <person name="Ruckert C."/>
        </authorList>
    </citation>
    <scope>NUCLEOTIDE SEQUENCE</scope>
    <source>
        <strain evidence="2">JCM 4386</strain>
    </source>
</reference>
<accession>A0A918L2K8</accession>